<evidence type="ECO:0000259" key="2">
    <source>
        <dbReference type="Pfam" id="PF07910"/>
    </source>
</evidence>
<reference evidence="3 4" key="1">
    <citation type="journal article" date="2024" name="Nat. Commun.">
        <title>Phylogenomics reveals the evolutionary origins of lichenization in chlorophyte algae.</title>
        <authorList>
            <person name="Puginier C."/>
            <person name="Libourel C."/>
            <person name="Otte J."/>
            <person name="Skaloud P."/>
            <person name="Haon M."/>
            <person name="Grisel S."/>
            <person name="Petersen M."/>
            <person name="Berrin J.G."/>
            <person name="Delaux P.M."/>
            <person name="Dal Grande F."/>
            <person name="Keller J."/>
        </authorList>
    </citation>
    <scope>NUCLEOTIDE SEQUENCE [LARGE SCALE GENOMIC DNA]</scope>
    <source>
        <strain evidence="3 4">SAG 245.80</strain>
    </source>
</reference>
<dbReference type="Gene3D" id="3.90.70.130">
    <property type="match status" value="1"/>
</dbReference>
<sequence>MWLSNYDICQACHAKPEGQKNAPYAEVRLTTRREARLVDHRQLMQWVWNYFTDELSSGAEPAMEARDHSLREHSEDDPVILSGKPPLYFQHQGHSRTLIGVERIQLHLGHAADVSLLLLDPGLHTPDLVAALRSKRGWQDMLKRNLYTLNMSEYQLMYIADGVATGAELADLRAIQKFC</sequence>
<dbReference type="AlphaFoldDB" id="A0AAW1SG75"/>
<keyword evidence="1" id="KW-0378">Hydrolase</keyword>
<dbReference type="Pfam" id="PF07910">
    <property type="entry name" value="Peptidase_C78"/>
    <property type="match status" value="1"/>
</dbReference>
<dbReference type="EMBL" id="JALJOU010000003">
    <property type="protein sequence ID" value="KAK9845490.1"/>
    <property type="molecule type" value="Genomic_DNA"/>
</dbReference>
<comment type="caution">
    <text evidence="3">The sequence shown here is derived from an EMBL/GenBank/DDBJ whole genome shotgun (WGS) entry which is preliminary data.</text>
</comment>
<protein>
    <recommendedName>
        <fullName evidence="2">UFSP1/2/DUB catalytic domain-containing protein</fullName>
    </recommendedName>
</protein>
<dbReference type="InterPro" id="IPR012462">
    <property type="entry name" value="UFSP1/2_DUB_cat"/>
</dbReference>
<evidence type="ECO:0000313" key="3">
    <source>
        <dbReference type="EMBL" id="KAK9845490.1"/>
    </source>
</evidence>
<organism evidence="3 4">
    <name type="scientific">Elliptochloris bilobata</name>
    <dbReference type="NCBI Taxonomy" id="381761"/>
    <lineage>
        <taxon>Eukaryota</taxon>
        <taxon>Viridiplantae</taxon>
        <taxon>Chlorophyta</taxon>
        <taxon>core chlorophytes</taxon>
        <taxon>Trebouxiophyceae</taxon>
        <taxon>Trebouxiophyceae incertae sedis</taxon>
        <taxon>Elliptochloris clade</taxon>
        <taxon>Elliptochloris</taxon>
    </lineage>
</organism>
<gene>
    <name evidence="3" type="ORF">WJX81_007812</name>
</gene>
<feature type="domain" description="UFSP1/2/DUB catalytic" evidence="2">
    <location>
        <begin position="32"/>
        <end position="156"/>
    </location>
</feature>
<dbReference type="GO" id="GO:0016787">
    <property type="term" value="F:hydrolase activity"/>
    <property type="evidence" value="ECO:0007669"/>
    <property type="project" value="UniProtKB-KW"/>
</dbReference>
<dbReference type="Proteomes" id="UP001445335">
    <property type="component" value="Unassembled WGS sequence"/>
</dbReference>
<proteinExistence type="predicted"/>
<keyword evidence="4" id="KW-1185">Reference proteome</keyword>
<evidence type="ECO:0000313" key="4">
    <source>
        <dbReference type="Proteomes" id="UP001445335"/>
    </source>
</evidence>
<accession>A0AAW1SG75</accession>
<evidence type="ECO:0000256" key="1">
    <source>
        <dbReference type="ARBA" id="ARBA00022801"/>
    </source>
</evidence>
<name>A0AAW1SG75_9CHLO</name>